<comment type="caution">
    <text evidence="2">The sequence shown here is derived from an EMBL/GenBank/DDBJ whole genome shotgun (WGS) entry which is preliminary data.</text>
</comment>
<accession>A0A9P5XUR7</accession>
<protein>
    <submittedName>
        <fullName evidence="2">Uncharacterized protein</fullName>
    </submittedName>
</protein>
<reference evidence="2" key="1">
    <citation type="submission" date="2020-11" db="EMBL/GenBank/DDBJ databases">
        <authorList>
            <consortium name="DOE Joint Genome Institute"/>
            <person name="Ahrendt S."/>
            <person name="Riley R."/>
            <person name="Andreopoulos W."/>
            <person name="Labutti K."/>
            <person name="Pangilinan J."/>
            <person name="Ruiz-Duenas F.J."/>
            <person name="Barrasa J.M."/>
            <person name="Sanchez-Garcia M."/>
            <person name="Camarero S."/>
            <person name="Miyauchi S."/>
            <person name="Serrano A."/>
            <person name="Linde D."/>
            <person name="Babiker R."/>
            <person name="Drula E."/>
            <person name="Ayuso-Fernandez I."/>
            <person name="Pacheco R."/>
            <person name="Padilla G."/>
            <person name="Ferreira P."/>
            <person name="Barriuso J."/>
            <person name="Kellner H."/>
            <person name="Castanera R."/>
            <person name="Alfaro M."/>
            <person name="Ramirez L."/>
            <person name="Pisabarro A.G."/>
            <person name="Kuo A."/>
            <person name="Tritt A."/>
            <person name="Lipzen A."/>
            <person name="He G."/>
            <person name="Yan M."/>
            <person name="Ng V."/>
            <person name="Cullen D."/>
            <person name="Martin F."/>
            <person name="Rosso M.-N."/>
            <person name="Henrissat B."/>
            <person name="Hibbett D."/>
            <person name="Martinez A.T."/>
            <person name="Grigoriev I.V."/>
        </authorList>
    </citation>
    <scope>NUCLEOTIDE SEQUENCE</scope>
    <source>
        <strain evidence="2">CBS 247.69</strain>
    </source>
</reference>
<keyword evidence="3" id="KW-1185">Reference proteome</keyword>
<dbReference type="EMBL" id="MU150387">
    <property type="protein sequence ID" value="KAF9457094.1"/>
    <property type="molecule type" value="Genomic_DNA"/>
</dbReference>
<organism evidence="2 3">
    <name type="scientific">Collybia nuda</name>
    <dbReference type="NCBI Taxonomy" id="64659"/>
    <lineage>
        <taxon>Eukaryota</taxon>
        <taxon>Fungi</taxon>
        <taxon>Dikarya</taxon>
        <taxon>Basidiomycota</taxon>
        <taxon>Agaricomycotina</taxon>
        <taxon>Agaricomycetes</taxon>
        <taxon>Agaricomycetidae</taxon>
        <taxon>Agaricales</taxon>
        <taxon>Tricholomatineae</taxon>
        <taxon>Clitocybaceae</taxon>
        <taxon>Collybia</taxon>
    </lineage>
</organism>
<sequence>MDFPVSQIPQISISPAPPEESVVEPYSPFSSTLLLSDDDAFRPQHLTPPPTLTGFGKQLSPLRPCDDVTPAKGLERERFEALLQASRAKNSTVGTRKGGDLRKEIAMKAHKNKQAERRALFLSKVFAPPSPTATLTPKTPPDSPAIFHYSLPSPGLVSPLALFESLSEDPIRGSISYDREPWVEQVDFRVMEYNKPKESIHLTNTLGTKRAVRPVRLLPSLDQISARLGSQGHIRLQYTEKDGNGPPASLPAFPVPATNLVPVRQRPLTSVGRLQLPLHTRNAAPTPFLNLPKSPMSPNLQVTTLVVPRSSTISPTELSESNLLALDSRERKAHDMLSTLRRRTFPSGHNSDTDGVGDRKLRWKRHSAPADLLPLRQRTGFEHPVFSMTGGF</sequence>
<evidence type="ECO:0000313" key="3">
    <source>
        <dbReference type="Proteomes" id="UP000807353"/>
    </source>
</evidence>
<proteinExistence type="predicted"/>
<dbReference type="AlphaFoldDB" id="A0A9P5XUR7"/>
<name>A0A9P5XUR7_9AGAR</name>
<feature type="region of interest" description="Disordered" evidence="1">
    <location>
        <begin position="40"/>
        <end position="64"/>
    </location>
</feature>
<dbReference type="OrthoDB" id="3250108at2759"/>
<dbReference type="Proteomes" id="UP000807353">
    <property type="component" value="Unassembled WGS sequence"/>
</dbReference>
<gene>
    <name evidence="2" type="ORF">BDZ94DRAFT_268174</name>
</gene>
<feature type="region of interest" description="Disordered" evidence="1">
    <location>
        <begin position="1"/>
        <end position="26"/>
    </location>
</feature>
<evidence type="ECO:0000256" key="1">
    <source>
        <dbReference type="SAM" id="MobiDB-lite"/>
    </source>
</evidence>
<evidence type="ECO:0000313" key="2">
    <source>
        <dbReference type="EMBL" id="KAF9457094.1"/>
    </source>
</evidence>